<dbReference type="Pfam" id="PF09407">
    <property type="entry name" value="AbiEi_1"/>
    <property type="match status" value="1"/>
</dbReference>
<evidence type="ECO:0000259" key="1">
    <source>
        <dbReference type="Pfam" id="PF09407"/>
    </source>
</evidence>
<proteinExistence type="predicted"/>
<comment type="caution">
    <text evidence="2">The sequence shown here is derived from an EMBL/GenBank/DDBJ whole genome shotgun (WGS) entry which is preliminary data.</text>
</comment>
<reference evidence="2 3" key="1">
    <citation type="submission" date="2020-08" db="EMBL/GenBank/DDBJ databases">
        <title>Genomic Encyclopedia of Type Strains, Phase IV (KMG-V): Genome sequencing to study the core and pangenomes of soil and plant-associated prokaryotes.</title>
        <authorList>
            <person name="Whitman W."/>
        </authorList>
    </citation>
    <scope>NUCLEOTIDE SEQUENCE [LARGE SCALE GENOMIC DNA]</scope>
    <source>
        <strain evidence="2 3">SEMIA 4064</strain>
    </source>
</reference>
<evidence type="ECO:0000313" key="3">
    <source>
        <dbReference type="Proteomes" id="UP000549882"/>
    </source>
</evidence>
<organism evidence="2 3">
    <name type="scientific">Rhizobium paranaense</name>
    <dbReference type="NCBI Taxonomy" id="1650438"/>
    <lineage>
        <taxon>Bacteria</taxon>
        <taxon>Pseudomonadati</taxon>
        <taxon>Pseudomonadota</taxon>
        <taxon>Alphaproteobacteria</taxon>
        <taxon>Hyphomicrobiales</taxon>
        <taxon>Rhizobiaceae</taxon>
        <taxon>Rhizobium/Agrobacterium group</taxon>
        <taxon>Rhizobium</taxon>
    </lineage>
</organism>
<sequence length="272" mass="30806">MSLLDDYIERKLINGFSTFTREEVLAELPLKPDALTAALTRQISRKRLANPKHGFYVILRPEDKITGAPDPARWIDPLMRYLGLDYRISLLRAAAMHGSSHQAAMVFQVVVPQQFRSIVIGRHRVQFIYLAPAIFSATNQKEWLASLKTDTGYAQAAGVELTLLDCIRYFKRATGINGVAQIAKDIGDRANPKKLASIAQHFENTSIRRLGYLLDMSDHRRQANALQPFARQTDKYTPLDPSVRPLIEGLSISGTRDDRWRLDINETVEIDF</sequence>
<name>A0A7W8XSA0_9HYPH</name>
<evidence type="ECO:0000313" key="2">
    <source>
        <dbReference type="EMBL" id="MBB5574660.1"/>
    </source>
</evidence>
<dbReference type="Proteomes" id="UP000549882">
    <property type="component" value="Unassembled WGS sequence"/>
</dbReference>
<feature type="domain" description="AbiEi antitoxin C-terminal" evidence="1">
    <location>
        <begin position="74"/>
        <end position="215"/>
    </location>
</feature>
<protein>
    <submittedName>
        <fullName evidence="2">Putative transcriptional regulator of viral defense system</fullName>
    </submittedName>
</protein>
<dbReference type="EMBL" id="JACHBI010000006">
    <property type="protein sequence ID" value="MBB5574660.1"/>
    <property type="molecule type" value="Genomic_DNA"/>
</dbReference>
<accession>A0A7W8XSA0</accession>
<keyword evidence="3" id="KW-1185">Reference proteome</keyword>
<gene>
    <name evidence="2" type="ORF">GGD50_003289</name>
</gene>
<dbReference type="RefSeq" id="WP_183938352.1">
    <property type="nucleotide sequence ID" value="NZ_JACHBI010000006.1"/>
</dbReference>
<dbReference type="InterPro" id="IPR018547">
    <property type="entry name" value="AbiEi_C"/>
</dbReference>
<dbReference type="AlphaFoldDB" id="A0A7W8XSA0"/>